<evidence type="ECO:0008006" key="4">
    <source>
        <dbReference type="Google" id="ProtNLM"/>
    </source>
</evidence>
<dbReference type="Gene3D" id="2.60.120.200">
    <property type="match status" value="1"/>
</dbReference>
<comment type="caution">
    <text evidence="2">The sequence shown here is derived from an EMBL/GenBank/DDBJ whole genome shotgun (WGS) entry which is preliminary data.</text>
</comment>
<dbReference type="InterPro" id="IPR013320">
    <property type="entry name" value="ConA-like_dom_sf"/>
</dbReference>
<gene>
    <name evidence="2" type="ORF">A3D78_01630</name>
</gene>
<name>A0A1F5ZYV0_9BACT</name>
<feature type="region of interest" description="Disordered" evidence="1">
    <location>
        <begin position="271"/>
        <end position="304"/>
    </location>
</feature>
<evidence type="ECO:0000313" key="3">
    <source>
        <dbReference type="Proteomes" id="UP000176253"/>
    </source>
</evidence>
<reference evidence="2 3" key="1">
    <citation type="journal article" date="2016" name="Nat. Commun.">
        <title>Thousands of microbial genomes shed light on interconnected biogeochemical processes in an aquifer system.</title>
        <authorList>
            <person name="Anantharaman K."/>
            <person name="Brown C.T."/>
            <person name="Hug L.A."/>
            <person name="Sharon I."/>
            <person name="Castelle C.J."/>
            <person name="Probst A.J."/>
            <person name="Thomas B.C."/>
            <person name="Singh A."/>
            <person name="Wilkins M.J."/>
            <person name="Karaoz U."/>
            <person name="Brodie E.L."/>
            <person name="Williams K.H."/>
            <person name="Hubbard S.S."/>
            <person name="Banfield J.F."/>
        </authorList>
    </citation>
    <scope>NUCLEOTIDE SEQUENCE [LARGE SCALE GENOMIC DNA]</scope>
</reference>
<organism evidence="2 3">
    <name type="scientific">Candidatus Gottesmanbacteria bacterium RIFCSPHIGHO2_02_FULL_39_14</name>
    <dbReference type="NCBI Taxonomy" id="1798383"/>
    <lineage>
        <taxon>Bacteria</taxon>
        <taxon>Candidatus Gottesmaniibacteriota</taxon>
    </lineage>
</organism>
<accession>A0A1F5ZYV0</accession>
<dbReference type="AlphaFoldDB" id="A0A1F5ZYV0"/>
<sequence>MFRQRLALFIILFVLLILPWLTLKPLKAAPVGNYIIFNGGYLKAQNLTALPPAAFSLEAWIKPYDISNKRQILTIGNISTNKIFYQIGINGGSLSLSYVFNNSSLRVITSGQLTENVWQFIGITISPGATKLYINGQNVISVLGASNLMPIGNDIILGSNIPSGFTNSSQNYYGEIDMLRISMAEQNISQNWQNNLYQSNLQDDQSTVILWNFDQSRGELTASDLSEWQITGYLQGGDVKIHYYGVLPTPTKFSQFILPTLPEIRRIPWPTTQINPPLPTSSNPQPTWPFNYNYSRENRGQLPR</sequence>
<dbReference type="Pfam" id="PF13385">
    <property type="entry name" value="Laminin_G_3"/>
    <property type="match status" value="1"/>
</dbReference>
<dbReference type="EMBL" id="MFJM01000039">
    <property type="protein sequence ID" value="OGG17342.1"/>
    <property type="molecule type" value="Genomic_DNA"/>
</dbReference>
<evidence type="ECO:0000313" key="2">
    <source>
        <dbReference type="EMBL" id="OGG17342.1"/>
    </source>
</evidence>
<dbReference type="Proteomes" id="UP000176253">
    <property type="component" value="Unassembled WGS sequence"/>
</dbReference>
<evidence type="ECO:0000256" key="1">
    <source>
        <dbReference type="SAM" id="MobiDB-lite"/>
    </source>
</evidence>
<protein>
    <recommendedName>
        <fullName evidence="4">LamG-like jellyroll fold domain-containing protein</fullName>
    </recommendedName>
</protein>
<dbReference type="SUPFAM" id="SSF49899">
    <property type="entry name" value="Concanavalin A-like lectins/glucanases"/>
    <property type="match status" value="1"/>
</dbReference>
<dbReference type="STRING" id="1798383.A3D78_01630"/>
<feature type="compositionally biased region" description="Polar residues" evidence="1">
    <location>
        <begin position="271"/>
        <end position="295"/>
    </location>
</feature>
<proteinExistence type="predicted"/>